<dbReference type="PANTHER" id="PTHR46411">
    <property type="entry name" value="FAMILY ATPASE, PUTATIVE-RELATED"/>
    <property type="match status" value="1"/>
</dbReference>
<dbReference type="PANTHER" id="PTHR46411:SF2">
    <property type="entry name" value="AAA+ ATPASE DOMAIN-CONTAINING PROTEIN"/>
    <property type="match status" value="1"/>
</dbReference>
<dbReference type="Gene3D" id="3.40.50.300">
    <property type="entry name" value="P-loop containing nucleotide triphosphate hydrolases"/>
    <property type="match status" value="1"/>
</dbReference>
<dbReference type="EMBL" id="KN832887">
    <property type="protein sequence ID" value="KIM95508.1"/>
    <property type="molecule type" value="Genomic_DNA"/>
</dbReference>
<dbReference type="InterPro" id="IPR003593">
    <property type="entry name" value="AAA+_ATPase"/>
</dbReference>
<dbReference type="GO" id="GO:0005524">
    <property type="term" value="F:ATP binding"/>
    <property type="evidence" value="ECO:0007669"/>
    <property type="project" value="InterPro"/>
</dbReference>
<dbReference type="OrthoDB" id="10042665at2759"/>
<proteinExistence type="predicted"/>
<dbReference type="Pfam" id="PF00004">
    <property type="entry name" value="AAA"/>
    <property type="match status" value="1"/>
</dbReference>
<dbReference type="AlphaFoldDB" id="A0A0C3C9B4"/>
<gene>
    <name evidence="2" type="ORF">OIDMADRAFT_106443</name>
</gene>
<reference evidence="2 3" key="1">
    <citation type="submission" date="2014-04" db="EMBL/GenBank/DDBJ databases">
        <authorList>
            <consortium name="DOE Joint Genome Institute"/>
            <person name="Kuo A."/>
            <person name="Martino E."/>
            <person name="Perotto S."/>
            <person name="Kohler A."/>
            <person name="Nagy L.G."/>
            <person name="Floudas D."/>
            <person name="Copeland A."/>
            <person name="Barry K.W."/>
            <person name="Cichocki N."/>
            <person name="Veneault-Fourrey C."/>
            <person name="LaButti K."/>
            <person name="Lindquist E.A."/>
            <person name="Lipzen A."/>
            <person name="Lundell T."/>
            <person name="Morin E."/>
            <person name="Murat C."/>
            <person name="Sun H."/>
            <person name="Tunlid A."/>
            <person name="Henrissat B."/>
            <person name="Grigoriev I.V."/>
            <person name="Hibbett D.S."/>
            <person name="Martin F."/>
            <person name="Nordberg H.P."/>
            <person name="Cantor M.N."/>
            <person name="Hua S.X."/>
        </authorList>
    </citation>
    <scope>NUCLEOTIDE SEQUENCE [LARGE SCALE GENOMIC DNA]</scope>
    <source>
        <strain evidence="2 3">Zn</strain>
    </source>
</reference>
<name>A0A0C3C9B4_OIDMZ</name>
<dbReference type="CDD" id="cd19481">
    <property type="entry name" value="RecA-like_protease"/>
    <property type="match status" value="1"/>
</dbReference>
<dbReference type="GO" id="GO:0016887">
    <property type="term" value="F:ATP hydrolysis activity"/>
    <property type="evidence" value="ECO:0007669"/>
    <property type="project" value="InterPro"/>
</dbReference>
<accession>A0A0C3C9B4</accession>
<protein>
    <recommendedName>
        <fullName evidence="1">AAA+ ATPase domain-containing protein</fullName>
    </recommendedName>
</protein>
<dbReference type="InParanoid" id="A0A0C3C9B4"/>
<dbReference type="InterPro" id="IPR056599">
    <property type="entry name" value="AAA_lid_fung"/>
</dbReference>
<sequence>MIDFHMYQQLHKDSPTFKRSYPNIDDLNCERMDSEMMDANEPPTAPHIYVFPNTILGYNLRSKKWVDLDVDLIQEVTWNKVSFEHLVLDTKTKDLITALVTNEVELERGADIIHGKGNGLIILLHGAPGTGKTFTAESVAELAERPLFQVTCGDMGTSPKEVEEYMNSILRLGRNWNCVVLLDEADTFLEHRTSKDVVRNALVSVFLRVLEYYDGILILTSNRVGSFDEAFKSRIQLALQYSPLTKAHRREIWKNFLSRLEDINESPTSSIANLTEPGSRKRKFAKSSDIDFDDIDRGIDDLAGFQLNGRQIRNVITTARQLATYKGERMMYHHLHHTIAVSNKFDNYLLELHDGLSDDQLARESGIR</sequence>
<feature type="domain" description="AAA+ ATPase" evidence="1">
    <location>
        <begin position="118"/>
        <end position="245"/>
    </location>
</feature>
<dbReference type="InterPro" id="IPR027417">
    <property type="entry name" value="P-loop_NTPase"/>
</dbReference>
<dbReference type="Pfam" id="PF23232">
    <property type="entry name" value="AAA_lid_13"/>
    <property type="match status" value="1"/>
</dbReference>
<organism evidence="2 3">
    <name type="scientific">Oidiodendron maius (strain Zn)</name>
    <dbReference type="NCBI Taxonomy" id="913774"/>
    <lineage>
        <taxon>Eukaryota</taxon>
        <taxon>Fungi</taxon>
        <taxon>Dikarya</taxon>
        <taxon>Ascomycota</taxon>
        <taxon>Pezizomycotina</taxon>
        <taxon>Leotiomycetes</taxon>
        <taxon>Leotiomycetes incertae sedis</taxon>
        <taxon>Myxotrichaceae</taxon>
        <taxon>Oidiodendron</taxon>
    </lineage>
</organism>
<reference evidence="3" key="2">
    <citation type="submission" date="2015-01" db="EMBL/GenBank/DDBJ databases">
        <title>Evolutionary Origins and Diversification of the Mycorrhizal Mutualists.</title>
        <authorList>
            <consortium name="DOE Joint Genome Institute"/>
            <consortium name="Mycorrhizal Genomics Consortium"/>
            <person name="Kohler A."/>
            <person name="Kuo A."/>
            <person name="Nagy L.G."/>
            <person name="Floudas D."/>
            <person name="Copeland A."/>
            <person name="Barry K.W."/>
            <person name="Cichocki N."/>
            <person name="Veneault-Fourrey C."/>
            <person name="LaButti K."/>
            <person name="Lindquist E.A."/>
            <person name="Lipzen A."/>
            <person name="Lundell T."/>
            <person name="Morin E."/>
            <person name="Murat C."/>
            <person name="Riley R."/>
            <person name="Ohm R."/>
            <person name="Sun H."/>
            <person name="Tunlid A."/>
            <person name="Henrissat B."/>
            <person name="Grigoriev I.V."/>
            <person name="Hibbett D.S."/>
            <person name="Martin F."/>
        </authorList>
    </citation>
    <scope>NUCLEOTIDE SEQUENCE [LARGE SCALE GENOMIC DNA]</scope>
    <source>
        <strain evidence="3">Zn</strain>
    </source>
</reference>
<dbReference type="HOGENOM" id="CLU_004471_5_0_1"/>
<evidence type="ECO:0000313" key="2">
    <source>
        <dbReference type="EMBL" id="KIM95508.1"/>
    </source>
</evidence>
<dbReference type="STRING" id="913774.A0A0C3C9B4"/>
<dbReference type="Proteomes" id="UP000054321">
    <property type="component" value="Unassembled WGS sequence"/>
</dbReference>
<dbReference type="InterPro" id="IPR003959">
    <property type="entry name" value="ATPase_AAA_core"/>
</dbReference>
<evidence type="ECO:0000259" key="1">
    <source>
        <dbReference type="SMART" id="SM00382"/>
    </source>
</evidence>
<keyword evidence="3" id="KW-1185">Reference proteome</keyword>
<evidence type="ECO:0000313" key="3">
    <source>
        <dbReference type="Proteomes" id="UP000054321"/>
    </source>
</evidence>
<dbReference type="SUPFAM" id="SSF52540">
    <property type="entry name" value="P-loop containing nucleoside triphosphate hydrolases"/>
    <property type="match status" value="1"/>
</dbReference>
<dbReference type="SMART" id="SM00382">
    <property type="entry name" value="AAA"/>
    <property type="match status" value="1"/>
</dbReference>